<dbReference type="Proteomes" id="UP000246722">
    <property type="component" value="Unassembled WGS sequence"/>
</dbReference>
<dbReference type="PANTHER" id="PTHR37946">
    <property type="entry name" value="SLL1969 PROTEIN"/>
    <property type="match status" value="1"/>
</dbReference>
<evidence type="ECO:0000313" key="2">
    <source>
        <dbReference type="Proteomes" id="UP000246722"/>
    </source>
</evidence>
<reference evidence="1 2" key="1">
    <citation type="submission" date="2018-05" db="EMBL/GenBank/DDBJ databases">
        <title>Genetic diversity of glacier-inhabiting Cryobacterium bacteria in China and description of Cryobacterium mengkeensis sp. nov. and Arthrobacter glacialis sp. nov.</title>
        <authorList>
            <person name="Liu Q."/>
            <person name="Xin Y.-H."/>
        </authorList>
    </citation>
    <scope>NUCLEOTIDE SEQUENCE [LARGE SCALE GENOMIC DNA]</scope>
    <source>
        <strain evidence="1 2">SK-1</strain>
    </source>
</reference>
<keyword evidence="2" id="KW-1185">Reference proteome</keyword>
<organism evidence="1 2">
    <name type="scientific">Cryobacterium arcticum</name>
    <dbReference type="NCBI Taxonomy" id="670052"/>
    <lineage>
        <taxon>Bacteria</taxon>
        <taxon>Bacillati</taxon>
        <taxon>Actinomycetota</taxon>
        <taxon>Actinomycetes</taxon>
        <taxon>Micrococcales</taxon>
        <taxon>Microbacteriaceae</taxon>
        <taxon>Cryobacterium</taxon>
    </lineage>
</organism>
<dbReference type="InterPro" id="IPR029058">
    <property type="entry name" value="AB_hydrolase_fold"/>
</dbReference>
<protein>
    <submittedName>
        <fullName evidence="1">Alpha/beta hydrolase</fullName>
    </submittedName>
</protein>
<dbReference type="PANTHER" id="PTHR37946:SF1">
    <property type="entry name" value="SLL1969 PROTEIN"/>
    <property type="match status" value="1"/>
</dbReference>
<dbReference type="Gene3D" id="3.40.50.1820">
    <property type="entry name" value="alpha/beta hydrolase"/>
    <property type="match status" value="1"/>
</dbReference>
<name>A0A318A0I2_9MICO</name>
<dbReference type="GO" id="GO:0016787">
    <property type="term" value="F:hydrolase activity"/>
    <property type="evidence" value="ECO:0007669"/>
    <property type="project" value="UniProtKB-KW"/>
</dbReference>
<keyword evidence="1" id="KW-0378">Hydrolase</keyword>
<gene>
    <name evidence="1" type="ORF">CTB96_02160</name>
</gene>
<dbReference type="SUPFAM" id="SSF53474">
    <property type="entry name" value="alpha/beta-Hydrolases"/>
    <property type="match status" value="1"/>
</dbReference>
<accession>A0A318A0I2</accession>
<sequence>MRDALHNAGSWLLDYGYALIWQARTVLSRTDPAEFGTGTAVPVLILPGVYERWPFMRPLIELLHEHGHPVHVVTPLGTNRRPVAASATIVADYLQSQNLHNVVIVAHSKGGLIGKYLMTQLDPDARITRLVAISTPFSGSRYARYLLMPSLRAFSGTNPHLAALAADKRLNAQVVSIFGRFDPHIPEGSILPGAENVLIDTGGHFRILGHPETHRQVLAAVARAN</sequence>
<comment type="caution">
    <text evidence="1">The sequence shown here is derived from an EMBL/GenBank/DDBJ whole genome shotgun (WGS) entry which is preliminary data.</text>
</comment>
<proteinExistence type="predicted"/>
<dbReference type="EMBL" id="QHLY01000005">
    <property type="protein sequence ID" value="PXA71752.1"/>
    <property type="molecule type" value="Genomic_DNA"/>
</dbReference>
<dbReference type="AlphaFoldDB" id="A0A318A0I2"/>
<evidence type="ECO:0000313" key="1">
    <source>
        <dbReference type="EMBL" id="PXA71752.1"/>
    </source>
</evidence>
<dbReference type="OrthoDB" id="9770427at2"/>